<proteinExistence type="predicted"/>
<gene>
    <name evidence="4" type="primary">cas10</name>
    <name evidence="4" type="ORF">CSA56_03060</name>
</gene>
<dbReference type="InterPro" id="IPR024615">
    <property type="entry name" value="CRISPR-assoc_Cmr2_N"/>
</dbReference>
<dbReference type="GO" id="GO:0051607">
    <property type="term" value="P:defense response to virus"/>
    <property type="evidence" value="ECO:0007669"/>
    <property type="project" value="UniProtKB-KW"/>
</dbReference>
<comment type="caution">
    <text evidence="4">The sequence shown here is derived from an EMBL/GenBank/DDBJ whole genome shotgun (WGS) entry which is preliminary data.</text>
</comment>
<evidence type="ECO:0000256" key="1">
    <source>
        <dbReference type="ARBA" id="ARBA00022741"/>
    </source>
</evidence>
<dbReference type="Gene3D" id="3.30.70.2220">
    <property type="entry name" value="CRISPR-Cas system, Cmr2 subunit, D1 domain, cysteine cluster"/>
    <property type="match status" value="1"/>
</dbReference>
<evidence type="ECO:0000259" key="3">
    <source>
        <dbReference type="PROSITE" id="PS50887"/>
    </source>
</evidence>
<dbReference type="Pfam" id="PF12469">
    <property type="entry name" value="Cmr2_N"/>
    <property type="match status" value="1"/>
</dbReference>
<dbReference type="InterPro" id="IPR000160">
    <property type="entry name" value="GGDEF_dom"/>
</dbReference>
<dbReference type="Proteomes" id="UP000230821">
    <property type="component" value="Unassembled WGS sequence"/>
</dbReference>
<dbReference type="InterPro" id="IPR043128">
    <property type="entry name" value="Rev_trsase/Diguanyl_cyclase"/>
</dbReference>
<evidence type="ECO:0000256" key="2">
    <source>
        <dbReference type="ARBA" id="ARBA00023118"/>
    </source>
</evidence>
<dbReference type="EMBL" id="PDSK01000035">
    <property type="protein sequence ID" value="PIE35707.1"/>
    <property type="molecule type" value="Genomic_DNA"/>
</dbReference>
<keyword evidence="1" id="KW-0547">Nucleotide-binding</keyword>
<dbReference type="Pfam" id="PF22335">
    <property type="entry name" value="Cas10-Cmr2_palm2"/>
    <property type="match status" value="1"/>
</dbReference>
<accession>A0A2G6KJ94</accession>
<evidence type="ECO:0000313" key="4">
    <source>
        <dbReference type="EMBL" id="PIE35707.1"/>
    </source>
</evidence>
<dbReference type="NCBIfam" id="TIGR02577">
    <property type="entry name" value="cas_TM1794_Cmr2"/>
    <property type="match status" value="1"/>
</dbReference>
<sequence length="640" mass="74470">MSSYLFVFTIGPVQSFISQARTTQDLAAGSKLLSQLMEKASQRCAQTYKDRMTIIYPAGSTPSKPNRLVASLNDLKPEECGKSLEEWGVQEFKTLAEAAFRERFADNIPFPEHYQEQVERFLQTYWAALPYEPEMKYAEVYQQLDRNLRAMKNVRPFEQSVECGRKCALDGERNVTIYRKTEYEHRKDNQTLYRDKLFSSDVEICEYHPSQRSSTSGKKSVSLKELQPGEGLSAVSFSKRCFRNWACFPSTAKIALMSELAKLENVKTYETFRGYFGADFDEQLCYKESLTEDYFKKHGLAALLPELDKIRECRRRLIEEEKFNAERKHYALLRFDGDSMGDWLSGEKLAPQESSKLRQFHEQFSKSLGIFAKEARDLLDESGENRGKTVYAGGDDFLGFVNLEQLFFVLEKLHTLFEKHVRVPLFKHKHQAFILKNPGERFTFSAGIVIAHYKTPLSEVLKWSRHMEHEAKQLDAEKNAVGFAVLKHSGEIRKSVLKWDYFHGEEAIRSVTVMKSLIKLLTGVQRARPEAQNTATVKWSDTFIKNFDREFSCLMDKKGKLSDKRMAEIELRRLIRRACQQARQPDESWADYDRRVWITDMIENFTKMFKDKEEPTFSAQNFISFLYISDFIARKAFDKE</sequence>
<dbReference type="InterPro" id="IPR038242">
    <property type="entry name" value="Cmr2_N"/>
</dbReference>
<dbReference type="InterPro" id="IPR054767">
    <property type="entry name" value="Cas10-Cmr2_palm2"/>
</dbReference>
<name>A0A2G6KJ94_9BACT</name>
<reference evidence="4 5" key="1">
    <citation type="submission" date="2017-10" db="EMBL/GenBank/DDBJ databases">
        <title>Novel microbial diversity and functional potential in the marine mammal oral microbiome.</title>
        <authorList>
            <person name="Dudek N.K."/>
            <person name="Sun C.L."/>
            <person name="Burstein D."/>
            <person name="Kantor R.S."/>
            <person name="Aliaga Goltsman D.S."/>
            <person name="Bik E.M."/>
            <person name="Thomas B.C."/>
            <person name="Banfield J.F."/>
            <person name="Relman D.A."/>
        </authorList>
    </citation>
    <scope>NUCLEOTIDE SEQUENCE [LARGE SCALE GENOMIC DNA]</scope>
    <source>
        <strain evidence="4">DOLJORAL78_47_16</strain>
    </source>
</reference>
<dbReference type="InterPro" id="IPR013407">
    <property type="entry name" value="CRISPR-assoc_prot_Cmr2"/>
</dbReference>
<dbReference type="Gene3D" id="3.30.70.270">
    <property type="match status" value="1"/>
</dbReference>
<dbReference type="GO" id="GO:0000166">
    <property type="term" value="F:nucleotide binding"/>
    <property type="evidence" value="ECO:0007669"/>
    <property type="project" value="UniProtKB-KW"/>
</dbReference>
<organism evidence="4 5">
    <name type="scientific">candidate division KSB3 bacterium</name>
    <dbReference type="NCBI Taxonomy" id="2044937"/>
    <lineage>
        <taxon>Bacteria</taxon>
        <taxon>candidate division KSB3</taxon>
    </lineage>
</organism>
<evidence type="ECO:0000313" key="5">
    <source>
        <dbReference type="Proteomes" id="UP000230821"/>
    </source>
</evidence>
<protein>
    <submittedName>
        <fullName evidence="4">Type III-B CRISPR-associated protein Cas10/Cmr2</fullName>
    </submittedName>
</protein>
<keyword evidence="2" id="KW-0051">Antiviral defense</keyword>
<dbReference type="AlphaFoldDB" id="A0A2G6KJ94"/>
<feature type="domain" description="GGDEF" evidence="3">
    <location>
        <begin position="328"/>
        <end position="486"/>
    </location>
</feature>
<dbReference type="PROSITE" id="PS50887">
    <property type="entry name" value="GGDEF"/>
    <property type="match status" value="1"/>
</dbReference>